<dbReference type="Pfam" id="PF00641">
    <property type="entry name" value="Zn_ribbon_RanBP"/>
    <property type="match status" value="2"/>
</dbReference>
<feature type="compositionally biased region" description="Low complexity" evidence="5">
    <location>
        <begin position="472"/>
        <end position="482"/>
    </location>
</feature>
<evidence type="ECO:0000313" key="8">
    <source>
        <dbReference type="EMBL" id="KAJ8763208.1"/>
    </source>
</evidence>
<reference evidence="8 9" key="1">
    <citation type="submission" date="2021-09" db="EMBL/GenBank/DDBJ databases">
        <title>Genomic insights and catalytic innovation underlie evolution of tropane alkaloids biosynthesis.</title>
        <authorList>
            <person name="Wang Y.-J."/>
            <person name="Tian T."/>
            <person name="Huang J.-P."/>
            <person name="Huang S.-X."/>
        </authorList>
    </citation>
    <scope>NUCLEOTIDE SEQUENCE [LARGE SCALE GENOMIC DNA]</scope>
    <source>
        <strain evidence="8">KIB-2018</strain>
        <tissue evidence="8">Leaf</tissue>
    </source>
</reference>
<dbReference type="GO" id="GO:0008270">
    <property type="term" value="F:zinc ion binding"/>
    <property type="evidence" value="ECO:0007669"/>
    <property type="project" value="UniProtKB-KW"/>
</dbReference>
<evidence type="ECO:0000256" key="5">
    <source>
        <dbReference type="SAM" id="MobiDB-lite"/>
    </source>
</evidence>
<evidence type="ECO:0000259" key="7">
    <source>
        <dbReference type="PROSITE" id="PS50199"/>
    </source>
</evidence>
<dbReference type="PROSITE" id="PS01358">
    <property type="entry name" value="ZF_RANBP2_1"/>
    <property type="match status" value="2"/>
</dbReference>
<sequence>MHFHPSKAHKMGGATTRFLLLLTASSPLGRAHCSPSLLHFSRSHRHPLPRSFHSLSLLPSSLCPALSHPHRAANNQQLHTLTSSTPQHHWPEWSSFVNSLSASGYFRNFNGSDEFVGVSELPQDFLRAVSACLAFALDRPDMLGRLSMRDIEVVVASGTPFLFKNCGDSLRRMRLFLGGAYTNVSDSDRAQTVDLMRFILSYASTFFSSENSPQNRDTVDSSIRNLLRELVQLSYNAPNSSLPRSLQNQFPDRFAHTPRSFRGNMEMKRGDWICPRCNFMNFARNFKCLECEEERPKRQLTGAEWECPQCDFHNYGRNMVCLRCDCKRPGERLFKFNSPGLAHEESNAKNAELDARLAANEEKAQRWFSKISQMDSNSDMSNTIADEDFPEIMPLRKGVNRFVVSTRKTPLQRRLANAQYERNLDSNNTIEGKNHQSMRSGSSQTIGEIFGNKSDASEDYKTFNSGQDCRISKPSSTSNSPSLQHPASKGGNSSYVPLPANMFVRKPEKSTVDESGKVDTGIREYLASSTEQQGITITGSNRCGKTVESHKPSENPLGLPLENEHEKEQGEKSDRWFKRVAELHNVTDLAGAISDDDFPEIMPMRKGENRFVVSKKKDRSLTSPMYKRQMAMEQTKDTNYVPFVPFPPNYFGKKDHQQSDANTVNNAIGEVPISTPDEPSKKFNAARPGVLNTDNVQGFTNQQQSTESWSSKLNGEHFNEREVDVPYKTQSSEISAQNVLDPQPGSRYSWSSGCSSNDNMSTAVSVTGNPPQSVTSSRTNEDGYPWKENVSATTDLEVSTSRSPGNWNSRESWNGRSLEGSAVKEPDPLDMSEEAKAERWFRRVAQIKDISELSQIPDEDFPSIMPMRKGVNRFVVSKRKTPLERRLTSAQYRKNLPVVSSDPVKESDSN</sequence>
<dbReference type="SUPFAM" id="SSF90209">
    <property type="entry name" value="Ran binding protein zinc finger-like"/>
    <property type="match status" value="1"/>
</dbReference>
<dbReference type="InterPro" id="IPR001876">
    <property type="entry name" value="Znf_RanBP2"/>
</dbReference>
<protein>
    <recommendedName>
        <fullName evidence="7">RanBP2-type domain-containing protein</fullName>
    </recommendedName>
</protein>
<evidence type="ECO:0000256" key="3">
    <source>
        <dbReference type="ARBA" id="ARBA00022833"/>
    </source>
</evidence>
<dbReference type="Gene3D" id="4.10.1060.10">
    <property type="entry name" value="Zinc finger, RanBP2-type"/>
    <property type="match status" value="2"/>
</dbReference>
<dbReference type="InterPro" id="IPR036443">
    <property type="entry name" value="Znf_RanBP2_sf"/>
</dbReference>
<keyword evidence="3" id="KW-0862">Zinc</keyword>
<dbReference type="GO" id="GO:0003729">
    <property type="term" value="F:mRNA binding"/>
    <property type="evidence" value="ECO:0007669"/>
    <property type="project" value="TreeGrafter"/>
</dbReference>
<dbReference type="PANTHER" id="PTHR23111">
    <property type="entry name" value="ZINC FINGER PROTEIN"/>
    <property type="match status" value="1"/>
</dbReference>
<feature type="signal peptide" evidence="6">
    <location>
        <begin position="1"/>
        <end position="31"/>
    </location>
</feature>
<dbReference type="SMART" id="SM00547">
    <property type="entry name" value="ZnF_RBZ"/>
    <property type="match status" value="2"/>
</dbReference>
<name>A0AAV8TAL2_9ROSI</name>
<feature type="region of interest" description="Disordered" evidence="5">
    <location>
        <begin position="540"/>
        <end position="569"/>
    </location>
</feature>
<evidence type="ECO:0000256" key="1">
    <source>
        <dbReference type="ARBA" id="ARBA00022723"/>
    </source>
</evidence>
<feature type="compositionally biased region" description="Polar residues" evidence="5">
    <location>
        <begin position="425"/>
        <end position="446"/>
    </location>
</feature>
<evidence type="ECO:0000256" key="4">
    <source>
        <dbReference type="PROSITE-ProRule" id="PRU00322"/>
    </source>
</evidence>
<dbReference type="PROSITE" id="PS50199">
    <property type="entry name" value="ZF_RANBP2_2"/>
    <property type="match status" value="2"/>
</dbReference>
<feature type="domain" description="RanBP2-type" evidence="7">
    <location>
        <begin position="300"/>
        <end position="330"/>
    </location>
</feature>
<feature type="compositionally biased region" description="Low complexity" evidence="5">
    <location>
        <begin position="746"/>
        <end position="756"/>
    </location>
</feature>
<feature type="chain" id="PRO_5043787613" description="RanBP2-type domain-containing protein" evidence="6">
    <location>
        <begin position="32"/>
        <end position="910"/>
    </location>
</feature>
<dbReference type="AlphaFoldDB" id="A0AAV8TAL2"/>
<dbReference type="PANTHER" id="PTHR23111:SF30">
    <property type="entry name" value="ZINC FINGER PROTEIN VAR3, CHLOROPLASTIC"/>
    <property type="match status" value="1"/>
</dbReference>
<proteinExistence type="predicted"/>
<gene>
    <name evidence="8" type="ORF">K2173_025593</name>
</gene>
<feature type="compositionally biased region" description="Polar residues" evidence="5">
    <location>
        <begin position="757"/>
        <end position="778"/>
    </location>
</feature>
<feature type="compositionally biased region" description="Polar residues" evidence="5">
    <location>
        <begin position="790"/>
        <end position="815"/>
    </location>
</feature>
<accession>A0AAV8TAL2</accession>
<comment type="caution">
    <text evidence="8">The sequence shown here is derived from an EMBL/GenBank/DDBJ whole genome shotgun (WGS) entry which is preliminary data.</text>
</comment>
<keyword evidence="6" id="KW-0732">Signal</keyword>
<feature type="region of interest" description="Disordered" evidence="5">
    <location>
        <begin position="733"/>
        <end position="833"/>
    </location>
</feature>
<feature type="region of interest" description="Disordered" evidence="5">
    <location>
        <begin position="423"/>
        <end position="495"/>
    </location>
</feature>
<feature type="region of interest" description="Disordered" evidence="5">
    <location>
        <begin position="886"/>
        <end position="910"/>
    </location>
</feature>
<evidence type="ECO:0000313" key="9">
    <source>
        <dbReference type="Proteomes" id="UP001159364"/>
    </source>
</evidence>
<dbReference type="GO" id="GO:0005737">
    <property type="term" value="C:cytoplasm"/>
    <property type="evidence" value="ECO:0007669"/>
    <property type="project" value="TreeGrafter"/>
</dbReference>
<dbReference type="Proteomes" id="UP001159364">
    <property type="component" value="Linkage Group LG06"/>
</dbReference>
<feature type="domain" description="RanBP2-type" evidence="7">
    <location>
        <begin position="268"/>
        <end position="297"/>
    </location>
</feature>
<evidence type="ECO:0000256" key="2">
    <source>
        <dbReference type="ARBA" id="ARBA00022771"/>
    </source>
</evidence>
<feature type="compositionally biased region" description="Basic and acidic residues" evidence="5">
    <location>
        <begin position="822"/>
        <end position="833"/>
    </location>
</feature>
<dbReference type="EMBL" id="JAIWQS010000006">
    <property type="protein sequence ID" value="KAJ8763208.1"/>
    <property type="molecule type" value="Genomic_DNA"/>
</dbReference>
<keyword evidence="1" id="KW-0479">Metal-binding</keyword>
<organism evidence="8 9">
    <name type="scientific">Erythroxylum novogranatense</name>
    <dbReference type="NCBI Taxonomy" id="1862640"/>
    <lineage>
        <taxon>Eukaryota</taxon>
        <taxon>Viridiplantae</taxon>
        <taxon>Streptophyta</taxon>
        <taxon>Embryophyta</taxon>
        <taxon>Tracheophyta</taxon>
        <taxon>Spermatophyta</taxon>
        <taxon>Magnoliopsida</taxon>
        <taxon>eudicotyledons</taxon>
        <taxon>Gunneridae</taxon>
        <taxon>Pentapetalae</taxon>
        <taxon>rosids</taxon>
        <taxon>fabids</taxon>
        <taxon>Malpighiales</taxon>
        <taxon>Erythroxylaceae</taxon>
        <taxon>Erythroxylum</taxon>
    </lineage>
</organism>
<keyword evidence="9" id="KW-1185">Reference proteome</keyword>
<evidence type="ECO:0000256" key="6">
    <source>
        <dbReference type="SAM" id="SignalP"/>
    </source>
</evidence>
<keyword evidence="2 4" id="KW-0863">Zinc-finger</keyword>